<reference evidence="1 2" key="1">
    <citation type="journal article" date="2006" name="Nature">
        <title>Global trends of whole-genome duplications revealed by the ciliate Paramecium tetraurelia.</title>
        <authorList>
            <consortium name="Genoscope"/>
            <person name="Aury J.-M."/>
            <person name="Jaillon O."/>
            <person name="Duret L."/>
            <person name="Noel B."/>
            <person name="Jubin C."/>
            <person name="Porcel B.M."/>
            <person name="Segurens B."/>
            <person name="Daubin V."/>
            <person name="Anthouard V."/>
            <person name="Aiach N."/>
            <person name="Arnaiz O."/>
            <person name="Billaut A."/>
            <person name="Beisson J."/>
            <person name="Blanc I."/>
            <person name="Bouhouche K."/>
            <person name="Camara F."/>
            <person name="Duharcourt S."/>
            <person name="Guigo R."/>
            <person name="Gogendeau D."/>
            <person name="Katinka M."/>
            <person name="Keller A.-M."/>
            <person name="Kissmehl R."/>
            <person name="Klotz C."/>
            <person name="Koll F."/>
            <person name="Le Moue A."/>
            <person name="Lepere C."/>
            <person name="Malinsky S."/>
            <person name="Nowacki M."/>
            <person name="Nowak J.K."/>
            <person name="Plattner H."/>
            <person name="Poulain J."/>
            <person name="Ruiz F."/>
            <person name="Serrano V."/>
            <person name="Zagulski M."/>
            <person name="Dessen P."/>
            <person name="Betermier M."/>
            <person name="Weissenbach J."/>
            <person name="Scarpelli C."/>
            <person name="Schachter V."/>
            <person name="Sperling L."/>
            <person name="Meyer E."/>
            <person name="Cohen J."/>
            <person name="Wincker P."/>
        </authorList>
    </citation>
    <scope>NUCLEOTIDE SEQUENCE [LARGE SCALE GENOMIC DNA]</scope>
    <source>
        <strain evidence="1 2">Stock d4-2</strain>
    </source>
</reference>
<dbReference type="RefSeq" id="XP_001462226.1">
    <property type="nucleotide sequence ID" value="XM_001462189.1"/>
</dbReference>
<dbReference type="HOGENOM" id="CLU_781820_0_0_1"/>
<dbReference type="Proteomes" id="UP000000600">
    <property type="component" value="Unassembled WGS sequence"/>
</dbReference>
<sequence length="355" mass="42306">MNHRLCVCKYRNPIEFVCTLKECTDRRLICKSCAWDHKRHDSKVLQINEFETMITNDSLVQRIQDVQNAEGINNTLDQLMQIAQTDIMQTLKKRCTELKDKVKKHYNPFNRTVEHITNISKKYYNSSTIDSLVKELDISDIQGQLQKMEAAQFQKFSLICKEILNLSDALDKLRKACQEDASPELKSIRNYIQQNLEFKEVKPKVSYNQDLNDYIEKSAVQLQKQQILDRSQLQQQKQQQQVQQTQLDYKKVAPQHMYLSHLEIQKQPKQLQEKASPYNYNQERLKTEHVQYKSLLDYSFMKEDKSQQLPKYHYMDYNKKQEEPNNQFNSLSNTDRLYPFYQRQSSQSLYQSSKK</sequence>
<accession>A0EHR2</accession>
<keyword evidence="2" id="KW-1185">Reference proteome</keyword>
<dbReference type="KEGG" id="ptm:GSPATT00027179001"/>
<dbReference type="EMBL" id="CT868679">
    <property type="protein sequence ID" value="CAK94853.1"/>
    <property type="molecule type" value="Genomic_DNA"/>
</dbReference>
<evidence type="ECO:0000313" key="2">
    <source>
        <dbReference type="Proteomes" id="UP000000600"/>
    </source>
</evidence>
<proteinExistence type="predicted"/>
<evidence type="ECO:0000313" key="1">
    <source>
        <dbReference type="EMBL" id="CAK94853.1"/>
    </source>
</evidence>
<dbReference type="AlphaFoldDB" id="A0EHR2"/>
<dbReference type="OMA" id="RTVEHIT"/>
<organism evidence="1 2">
    <name type="scientific">Paramecium tetraurelia</name>
    <dbReference type="NCBI Taxonomy" id="5888"/>
    <lineage>
        <taxon>Eukaryota</taxon>
        <taxon>Sar</taxon>
        <taxon>Alveolata</taxon>
        <taxon>Ciliophora</taxon>
        <taxon>Intramacronucleata</taxon>
        <taxon>Oligohymenophorea</taxon>
        <taxon>Peniculida</taxon>
        <taxon>Parameciidae</taxon>
        <taxon>Paramecium</taxon>
    </lineage>
</organism>
<protein>
    <recommendedName>
        <fullName evidence="3">B box-type domain-containing protein</fullName>
    </recommendedName>
</protein>
<name>A0EHR2_PARTE</name>
<dbReference type="InParanoid" id="A0EHR2"/>
<dbReference type="GeneID" id="5048011"/>
<gene>
    <name evidence="1" type="ORF">GSPATT00027179001</name>
</gene>
<evidence type="ECO:0008006" key="3">
    <source>
        <dbReference type="Google" id="ProtNLM"/>
    </source>
</evidence>
<dbReference type="OrthoDB" id="300026at2759"/>